<proteinExistence type="predicted"/>
<dbReference type="InterPro" id="IPR035437">
    <property type="entry name" value="SNase_OB-fold_sf"/>
</dbReference>
<evidence type="ECO:0000256" key="1">
    <source>
        <dbReference type="SAM" id="MobiDB-lite"/>
    </source>
</evidence>
<name>A0ABT0IWH0_9HYPH</name>
<feature type="compositionally biased region" description="Pro residues" evidence="1">
    <location>
        <begin position="68"/>
        <end position="79"/>
    </location>
</feature>
<dbReference type="Gene3D" id="2.40.50.90">
    <property type="match status" value="1"/>
</dbReference>
<dbReference type="SUPFAM" id="SSF50199">
    <property type="entry name" value="Staphylococcal nuclease"/>
    <property type="match status" value="1"/>
</dbReference>
<protein>
    <recommendedName>
        <fullName evidence="4">Nuclease</fullName>
    </recommendedName>
</protein>
<feature type="region of interest" description="Disordered" evidence="1">
    <location>
        <begin position="1"/>
        <end position="20"/>
    </location>
</feature>
<dbReference type="EMBL" id="JALPRY010000024">
    <property type="protein sequence ID" value="MCK8782232.1"/>
    <property type="molecule type" value="Genomic_DNA"/>
</dbReference>
<evidence type="ECO:0000313" key="3">
    <source>
        <dbReference type="Proteomes" id="UP001202827"/>
    </source>
</evidence>
<gene>
    <name evidence="2" type="ORF">M0654_19820</name>
</gene>
<evidence type="ECO:0008006" key="4">
    <source>
        <dbReference type="Google" id="ProtNLM"/>
    </source>
</evidence>
<organism evidence="2 3">
    <name type="scientific">Neorhizobium turbinariae</name>
    <dbReference type="NCBI Taxonomy" id="2937795"/>
    <lineage>
        <taxon>Bacteria</taxon>
        <taxon>Pseudomonadati</taxon>
        <taxon>Pseudomonadota</taxon>
        <taxon>Alphaproteobacteria</taxon>
        <taxon>Hyphomicrobiales</taxon>
        <taxon>Rhizobiaceae</taxon>
        <taxon>Rhizobium/Agrobacterium group</taxon>
        <taxon>Neorhizobium</taxon>
    </lineage>
</organism>
<comment type="caution">
    <text evidence="2">The sequence shown here is derived from an EMBL/GenBank/DDBJ whole genome shotgun (WGS) entry which is preliminary data.</text>
</comment>
<accession>A0ABT0IWH0</accession>
<feature type="compositionally biased region" description="Basic residues" evidence="1">
    <location>
        <begin position="1"/>
        <end position="17"/>
    </location>
</feature>
<feature type="region of interest" description="Disordered" evidence="1">
    <location>
        <begin position="56"/>
        <end position="126"/>
    </location>
</feature>
<dbReference type="RefSeq" id="WP_248684547.1">
    <property type="nucleotide sequence ID" value="NZ_JALPRY010000024.1"/>
</dbReference>
<reference evidence="2 3" key="1">
    <citation type="submission" date="2022-04" db="EMBL/GenBank/DDBJ databases">
        <title>Rhizobium coralii sp. nov., isolated from coral Turbinaria peltata.</title>
        <authorList>
            <person name="Sun H."/>
        </authorList>
    </citation>
    <scope>NUCLEOTIDE SEQUENCE [LARGE SCALE GENOMIC DNA]</scope>
    <source>
        <strain evidence="2 3">NTR19</strain>
    </source>
</reference>
<keyword evidence="3" id="KW-1185">Reference proteome</keyword>
<dbReference type="Proteomes" id="UP001202827">
    <property type="component" value="Unassembled WGS sequence"/>
</dbReference>
<evidence type="ECO:0000313" key="2">
    <source>
        <dbReference type="EMBL" id="MCK8782232.1"/>
    </source>
</evidence>
<sequence length="248" mass="26305">MARSKSGSRRKSTRRPAKATGSELWPWLAALVVVGGGLALHENSAAAKRFVSSHLTSSKPTAVAGKPLPVPAKPVPPAPLSASVSGDKAPKPATAPEVRRNAALIPPAPIGKTGMDEPSKPQMAKADPKIAGAYQGKFFLCGTAKQDDCVVSADRFVIHGQKIRLVGIEVPDIKKPRCETERIKASDAELRVRAFLDSGPFELVTWAGNDAEVDGHQLREIKRNGMALSDILVREGLAKRPGSGKGWC</sequence>